<protein>
    <submittedName>
        <fullName evidence="4">DUF3040 domain-containing protein</fullName>
    </submittedName>
    <submittedName>
        <fullName evidence="3">Membrane protein</fullName>
    </submittedName>
</protein>
<keyword evidence="2" id="KW-0812">Transmembrane</keyword>
<dbReference type="Proteomes" id="UP000266634">
    <property type="component" value="Unassembled WGS sequence"/>
</dbReference>
<evidence type="ECO:0000313" key="6">
    <source>
        <dbReference type="Proteomes" id="UP000266634"/>
    </source>
</evidence>
<accession>A0A0D5CHR5</accession>
<evidence type="ECO:0000313" key="3">
    <source>
        <dbReference type="EMBL" id="AJW79183.1"/>
    </source>
</evidence>
<proteinExistence type="predicted"/>
<evidence type="ECO:0000256" key="1">
    <source>
        <dbReference type="SAM" id="MobiDB-lite"/>
    </source>
</evidence>
<dbReference type="EMBL" id="CP011043">
    <property type="protein sequence ID" value="AJW79183.1"/>
    <property type="molecule type" value="Genomic_DNA"/>
</dbReference>
<feature type="compositionally biased region" description="Low complexity" evidence="1">
    <location>
        <begin position="97"/>
        <end position="114"/>
    </location>
</feature>
<dbReference type="RefSeq" id="WP_045528276.1">
    <property type="nucleotide sequence ID" value="NZ_CP011043.1"/>
</dbReference>
<organism evidence="3 5">
    <name type="scientific">Clavibacter michiganensis subsp. insidiosus</name>
    <dbReference type="NCBI Taxonomy" id="33014"/>
    <lineage>
        <taxon>Bacteria</taxon>
        <taxon>Bacillati</taxon>
        <taxon>Actinomycetota</taxon>
        <taxon>Actinomycetes</taxon>
        <taxon>Micrococcales</taxon>
        <taxon>Microbacteriaceae</taxon>
        <taxon>Clavibacter</taxon>
    </lineage>
</organism>
<reference evidence="4 6" key="2">
    <citation type="submission" date="2018-08" db="EMBL/GenBank/DDBJ databases">
        <title>Genome Sequence of Clavibacter michiganensis Subspecies type strains, and the Atypical Peach-Colored Strains Isolated from Tomato.</title>
        <authorList>
            <person name="Osdaghi E."/>
            <person name="Portier P."/>
            <person name="Briand M."/>
            <person name="Jacques M.-A."/>
        </authorList>
    </citation>
    <scope>NUCLEOTIDE SEQUENCE [LARGE SCALE GENOMIC DNA]</scope>
    <source>
        <strain evidence="4 6">CFBP 6488</strain>
    </source>
</reference>
<reference evidence="3 5" key="1">
    <citation type="journal article" date="2015" name="Genome Announc.">
        <title>Complete Genome Sequence of Clavibacter michiganensis subsp. insidiosus R1-1 Using PacBio Single-Molecule Real-Time Technology.</title>
        <authorList>
            <person name="Lu Y."/>
            <person name="Samac D.A."/>
            <person name="Glazebrook J."/>
            <person name="Ishimaru C.A."/>
        </authorList>
    </citation>
    <scope>NUCLEOTIDE SEQUENCE [LARGE SCALE GENOMIC DNA]</scope>
    <source>
        <strain evidence="3 5">R1-1</strain>
    </source>
</reference>
<evidence type="ECO:0000256" key="2">
    <source>
        <dbReference type="SAM" id="Phobius"/>
    </source>
</evidence>
<evidence type="ECO:0000313" key="5">
    <source>
        <dbReference type="Proteomes" id="UP000032604"/>
    </source>
</evidence>
<dbReference type="PATRIC" id="fig|33014.5.peg.1786"/>
<dbReference type="OrthoDB" id="5244024at2"/>
<dbReference type="InterPro" id="IPR021401">
    <property type="entry name" value="DUF3040"/>
</dbReference>
<dbReference type="HOGENOM" id="CLU_133135_1_0_11"/>
<feature type="transmembrane region" description="Helical" evidence="2">
    <location>
        <begin position="64"/>
        <end position="83"/>
    </location>
</feature>
<gene>
    <name evidence="4" type="ORF">DZF93_01315</name>
    <name evidence="3" type="ORF">VO01_08625</name>
</gene>
<name>A0A0D5CHR5_9MICO</name>
<feature type="region of interest" description="Disordered" evidence="1">
    <location>
        <begin position="89"/>
        <end position="131"/>
    </location>
</feature>
<keyword evidence="2" id="KW-0472">Membrane</keyword>
<sequence length="131" mass="14042">MMPLSEQEQRLLEEMERSLYHNDADFVATVSGRRTRPNYTMVVVGVLVIVLGIAALAAGVITKLAIIGILGFAIMIVGALLIFSPRDAGAGTPTASAPRAPGRGSGKRPSSSSSFMDRINERWEKRQGGQD</sequence>
<evidence type="ECO:0000313" key="4">
    <source>
        <dbReference type="EMBL" id="RIJ44831.1"/>
    </source>
</evidence>
<dbReference type="EMBL" id="QWEA01000016">
    <property type="protein sequence ID" value="RIJ44831.1"/>
    <property type="molecule type" value="Genomic_DNA"/>
</dbReference>
<feature type="transmembrane region" description="Helical" evidence="2">
    <location>
        <begin position="39"/>
        <end position="58"/>
    </location>
</feature>
<dbReference type="AlphaFoldDB" id="A0A0D5CHR5"/>
<dbReference type="KEGG" id="cmh:VO01_08625"/>
<keyword evidence="2" id="KW-1133">Transmembrane helix</keyword>
<dbReference type="Pfam" id="PF11239">
    <property type="entry name" value="DUF3040"/>
    <property type="match status" value="1"/>
</dbReference>
<feature type="compositionally biased region" description="Basic and acidic residues" evidence="1">
    <location>
        <begin position="118"/>
        <end position="131"/>
    </location>
</feature>
<dbReference type="Proteomes" id="UP000032604">
    <property type="component" value="Chromosome"/>
</dbReference>